<proteinExistence type="predicted"/>
<accession>A0A8H6MK17</accession>
<dbReference type="AlphaFoldDB" id="A0A8H6MK17"/>
<dbReference type="EMBL" id="WIGN01000468">
    <property type="protein sequence ID" value="KAF6791738.1"/>
    <property type="molecule type" value="Genomic_DNA"/>
</dbReference>
<keyword evidence="3" id="KW-1185">Reference proteome</keyword>
<sequence length="142" mass="14741">MRGDGDAACDGAGSRMQDRRRCGTNSGGSAPIAQSEFHPTADKALHGAADRIESIQRLRAAGTDGGFSKRSINAMLLRVMRSCGTSRTSVDEREGRDLISPNRILDDAPPSSAHSLASAPGSADHPGPALSISLTARGRDDG</sequence>
<feature type="region of interest" description="Disordered" evidence="1">
    <location>
        <begin position="84"/>
        <end position="142"/>
    </location>
</feature>
<comment type="caution">
    <text evidence="2">The sequence shown here is derived from an EMBL/GenBank/DDBJ whole genome shotgun (WGS) entry which is preliminary data.</text>
</comment>
<feature type="compositionally biased region" description="Low complexity" evidence="1">
    <location>
        <begin position="108"/>
        <end position="123"/>
    </location>
</feature>
<evidence type="ECO:0000256" key="1">
    <source>
        <dbReference type="SAM" id="MobiDB-lite"/>
    </source>
</evidence>
<evidence type="ECO:0000313" key="2">
    <source>
        <dbReference type="EMBL" id="KAF6791738.1"/>
    </source>
</evidence>
<evidence type="ECO:0000313" key="3">
    <source>
        <dbReference type="Proteomes" id="UP000652219"/>
    </source>
</evidence>
<protein>
    <submittedName>
        <fullName evidence="2">Uncharacterized protein</fullName>
    </submittedName>
</protein>
<organism evidence="2 3">
    <name type="scientific">Colletotrichum sojae</name>
    <dbReference type="NCBI Taxonomy" id="2175907"/>
    <lineage>
        <taxon>Eukaryota</taxon>
        <taxon>Fungi</taxon>
        <taxon>Dikarya</taxon>
        <taxon>Ascomycota</taxon>
        <taxon>Pezizomycotina</taxon>
        <taxon>Sordariomycetes</taxon>
        <taxon>Hypocreomycetidae</taxon>
        <taxon>Glomerellales</taxon>
        <taxon>Glomerellaceae</taxon>
        <taxon>Colletotrichum</taxon>
        <taxon>Colletotrichum orchidearum species complex</taxon>
    </lineage>
</organism>
<gene>
    <name evidence="2" type="ORF">CSOJ01_14270</name>
</gene>
<feature type="compositionally biased region" description="Low complexity" evidence="1">
    <location>
        <begin position="1"/>
        <end position="13"/>
    </location>
</feature>
<name>A0A8H6MK17_9PEZI</name>
<reference evidence="2 3" key="1">
    <citation type="journal article" date="2020" name="Phytopathology">
        <title>Genome Sequence Resources of Colletotrichum truncatum, C. plurivorum, C. musicola, and C. sojae: Four Species Pathogenic to Soybean (Glycine max).</title>
        <authorList>
            <person name="Rogerio F."/>
            <person name="Boufleur T.R."/>
            <person name="Ciampi-Guillardi M."/>
            <person name="Sukno S.A."/>
            <person name="Thon M.R."/>
            <person name="Massola Junior N.S."/>
            <person name="Baroncelli R."/>
        </authorList>
    </citation>
    <scope>NUCLEOTIDE SEQUENCE [LARGE SCALE GENOMIC DNA]</scope>
    <source>
        <strain evidence="2 3">LFN0009</strain>
    </source>
</reference>
<feature type="region of interest" description="Disordered" evidence="1">
    <location>
        <begin position="1"/>
        <end position="45"/>
    </location>
</feature>
<dbReference type="Proteomes" id="UP000652219">
    <property type="component" value="Unassembled WGS sequence"/>
</dbReference>